<feature type="region of interest" description="Disordered" evidence="1">
    <location>
        <begin position="98"/>
        <end position="141"/>
    </location>
</feature>
<dbReference type="Proteomes" id="UP000189701">
    <property type="component" value="Unplaced"/>
</dbReference>
<dbReference type="Pfam" id="PF22936">
    <property type="entry name" value="Pol_BBD"/>
    <property type="match status" value="1"/>
</dbReference>
<dbReference type="InterPro" id="IPR054722">
    <property type="entry name" value="PolX-like_BBD"/>
</dbReference>
<dbReference type="PANTHER" id="PTHR47592:SF27">
    <property type="entry name" value="OS08G0421700 PROTEIN"/>
    <property type="match status" value="1"/>
</dbReference>
<accession>A0A1U7V7U0</accession>
<evidence type="ECO:0000313" key="3">
    <source>
        <dbReference type="Proteomes" id="UP000189701"/>
    </source>
</evidence>
<feature type="compositionally biased region" description="Basic residues" evidence="1">
    <location>
        <begin position="122"/>
        <end position="141"/>
    </location>
</feature>
<proteinExistence type="predicted"/>
<evidence type="ECO:0000256" key="1">
    <source>
        <dbReference type="SAM" id="MobiDB-lite"/>
    </source>
</evidence>
<evidence type="ECO:0000259" key="2">
    <source>
        <dbReference type="Pfam" id="PF22936"/>
    </source>
</evidence>
<protein>
    <submittedName>
        <fullName evidence="4">Uncharacterized protein LOC104211015</fullName>
    </submittedName>
</protein>
<gene>
    <name evidence="4" type="primary">LOC104211015</name>
</gene>
<reference evidence="4" key="2">
    <citation type="submission" date="2025-08" db="UniProtKB">
        <authorList>
            <consortium name="RefSeq"/>
        </authorList>
    </citation>
    <scope>IDENTIFICATION</scope>
    <source>
        <tissue evidence="4">Leaf</tissue>
    </source>
</reference>
<reference evidence="3" key="1">
    <citation type="journal article" date="2013" name="Genome Biol.">
        <title>Reference genomes and transcriptomes of Nicotiana sylvestris and Nicotiana tomentosiformis.</title>
        <authorList>
            <person name="Sierro N."/>
            <person name="Battey J.N."/>
            <person name="Ouadi S."/>
            <person name="Bovet L."/>
            <person name="Goepfert S."/>
            <person name="Bakaher N."/>
            <person name="Peitsch M.C."/>
            <person name="Ivanov N.V."/>
        </authorList>
    </citation>
    <scope>NUCLEOTIDE SEQUENCE [LARGE SCALE GENOMIC DNA]</scope>
</reference>
<dbReference type="STRING" id="4096.A0A1U7V7U0"/>
<dbReference type="AlphaFoldDB" id="A0A1U7V7U0"/>
<feature type="domain" description="Retrovirus-related Pol polyprotein from transposon TNT 1-94-like beta-barrel" evidence="2">
    <location>
        <begin position="197"/>
        <end position="278"/>
    </location>
</feature>
<organism evidence="3 4">
    <name type="scientific">Nicotiana sylvestris</name>
    <name type="common">Wood tobacco</name>
    <name type="synonym">South American tobacco</name>
    <dbReference type="NCBI Taxonomy" id="4096"/>
    <lineage>
        <taxon>Eukaryota</taxon>
        <taxon>Viridiplantae</taxon>
        <taxon>Streptophyta</taxon>
        <taxon>Embryophyta</taxon>
        <taxon>Tracheophyta</taxon>
        <taxon>Spermatophyta</taxon>
        <taxon>Magnoliopsida</taxon>
        <taxon>eudicotyledons</taxon>
        <taxon>Gunneridae</taxon>
        <taxon>Pentapetalae</taxon>
        <taxon>asterids</taxon>
        <taxon>lamiids</taxon>
        <taxon>Solanales</taxon>
        <taxon>Solanaceae</taxon>
        <taxon>Nicotianoideae</taxon>
        <taxon>Nicotianeae</taxon>
        <taxon>Nicotiana</taxon>
    </lineage>
</organism>
<name>A0A1U7V7U0_NICSY</name>
<dbReference type="RefSeq" id="XP_009758309.1">
    <property type="nucleotide sequence ID" value="XM_009760007.1"/>
</dbReference>
<keyword evidence="3" id="KW-1185">Reference proteome</keyword>
<dbReference type="PANTHER" id="PTHR47592">
    <property type="entry name" value="PBF68 PROTEIN"/>
    <property type="match status" value="1"/>
</dbReference>
<evidence type="ECO:0000313" key="4">
    <source>
        <dbReference type="RefSeq" id="XP_009758309.1"/>
    </source>
</evidence>
<dbReference type="eggNOG" id="KOG0017">
    <property type="taxonomic scope" value="Eukaryota"/>
</dbReference>
<sequence length="354" mass="39801">MQTSKEQWDVLEKKYKIEETDLKKFVAVKFLDYRQQGCHYPISRTASLVINEAFQIASMIEKLPPLWRDFKNYFKHKCKEMKLEDLIVRLRIEEDNKTAEKKTRGNSTTMGANIVEVAPTNPKKRKKPSGPKSYPNKKKLKGNCHNYENLGHKAAECRVPNKEKKKGQANMVKTNNYIDDLCTMLSECNLVRNPKEWWIDSGATRDVCVVREAFASYAPAGPDKIIFMGNSATAKIEGYRKIFLKITSSKVVTLNNVFHVPEIRKNLVSISLLVKNGFKYVFVSDKVVINTGLGLYSENEHIVAPGNVVPPANPDGPPAMDQVDVSSRVAIHGNLGADPENSVCRDAQAADQNA</sequence>